<dbReference type="SUPFAM" id="SSF52087">
    <property type="entry name" value="CRAL/TRIO domain"/>
    <property type="match status" value="1"/>
</dbReference>
<dbReference type="PANTHER" id="PTHR45824">
    <property type="entry name" value="GH16843P"/>
    <property type="match status" value="1"/>
</dbReference>
<dbReference type="CDD" id="cd00170">
    <property type="entry name" value="SEC14"/>
    <property type="match status" value="1"/>
</dbReference>
<dbReference type="SMART" id="SM01100">
    <property type="entry name" value="CRAL_TRIO_N"/>
    <property type="match status" value="1"/>
</dbReference>
<gene>
    <name evidence="3" type="ORF">Scep_003092</name>
</gene>
<dbReference type="InterPro" id="IPR036865">
    <property type="entry name" value="CRAL-TRIO_dom_sf"/>
</dbReference>
<dbReference type="SMART" id="SM00516">
    <property type="entry name" value="SEC14"/>
    <property type="match status" value="1"/>
</dbReference>
<dbReference type="PROSITE" id="PS50191">
    <property type="entry name" value="CRAL_TRIO"/>
    <property type="match status" value="1"/>
</dbReference>
<proteinExistence type="predicted"/>
<dbReference type="Gene3D" id="3.40.525.10">
    <property type="entry name" value="CRAL-TRIO lipid binding domain"/>
    <property type="match status" value="1"/>
</dbReference>
<dbReference type="Proteomes" id="UP001419268">
    <property type="component" value="Unassembled WGS sequence"/>
</dbReference>
<keyword evidence="4" id="KW-1185">Reference proteome</keyword>
<evidence type="ECO:0000313" key="4">
    <source>
        <dbReference type="Proteomes" id="UP001419268"/>
    </source>
</evidence>
<dbReference type="InterPro" id="IPR052578">
    <property type="entry name" value="PI_Transfer_CRAL-TRIO"/>
</dbReference>
<dbReference type="InterPro" id="IPR036273">
    <property type="entry name" value="CRAL/TRIO_N_dom_sf"/>
</dbReference>
<sequence>MEKSLSCEEQQAKIIEVREMVGSTVDQIPGYFTDAAILRYLRATNLDTKKASKMVVETVKWRLEYQPEKIRLDDVAHEAEIGSMYRTNYLDKYGRSILVIRPGPMRSITTAAQVRFFVYEMENAIMNSAPGQHQVVWLIGYERWKASGISFTAIRKIVHLLQVHYPERLGLAVLYDPPKIFESFWKMLKPFLEARTYEQMKFVYSNDPESQKTMEIFDKDKLERSFGGNDPAEFNFKEHSERMKEDDRKMPDFVKSGYSFIPHKPSDLSLKQSEHEVSAPRQSSEASHKASSAAEEGLPNLVTVTKSTHDMMQRSTSV</sequence>
<dbReference type="Pfam" id="PF00650">
    <property type="entry name" value="CRAL_TRIO"/>
    <property type="match status" value="1"/>
</dbReference>
<dbReference type="GO" id="GO:0008526">
    <property type="term" value="F:phosphatidylinositol transfer activity"/>
    <property type="evidence" value="ECO:0007669"/>
    <property type="project" value="TreeGrafter"/>
</dbReference>
<feature type="region of interest" description="Disordered" evidence="1">
    <location>
        <begin position="228"/>
        <end position="247"/>
    </location>
</feature>
<protein>
    <recommendedName>
        <fullName evidence="2">CRAL-TRIO domain-containing protein</fullName>
    </recommendedName>
</protein>
<reference evidence="3 4" key="1">
    <citation type="submission" date="2024-01" db="EMBL/GenBank/DDBJ databases">
        <title>Genome assemblies of Stephania.</title>
        <authorList>
            <person name="Yang L."/>
        </authorList>
    </citation>
    <scope>NUCLEOTIDE SEQUENCE [LARGE SCALE GENOMIC DNA]</scope>
    <source>
        <strain evidence="3">JXDWG</strain>
        <tissue evidence="3">Leaf</tissue>
    </source>
</reference>
<organism evidence="3 4">
    <name type="scientific">Stephania cephalantha</name>
    <dbReference type="NCBI Taxonomy" id="152367"/>
    <lineage>
        <taxon>Eukaryota</taxon>
        <taxon>Viridiplantae</taxon>
        <taxon>Streptophyta</taxon>
        <taxon>Embryophyta</taxon>
        <taxon>Tracheophyta</taxon>
        <taxon>Spermatophyta</taxon>
        <taxon>Magnoliopsida</taxon>
        <taxon>Ranunculales</taxon>
        <taxon>Menispermaceae</taxon>
        <taxon>Menispermoideae</taxon>
        <taxon>Cissampelideae</taxon>
        <taxon>Stephania</taxon>
    </lineage>
</organism>
<dbReference type="PANTHER" id="PTHR45824:SF18">
    <property type="entry name" value="OS01G0264700 PROTEIN"/>
    <property type="match status" value="1"/>
</dbReference>
<feature type="region of interest" description="Disordered" evidence="1">
    <location>
        <begin position="264"/>
        <end position="318"/>
    </location>
</feature>
<evidence type="ECO:0000256" key="1">
    <source>
        <dbReference type="SAM" id="MobiDB-lite"/>
    </source>
</evidence>
<evidence type="ECO:0000259" key="2">
    <source>
        <dbReference type="PROSITE" id="PS50191"/>
    </source>
</evidence>
<feature type="compositionally biased region" description="Low complexity" evidence="1">
    <location>
        <begin position="283"/>
        <end position="296"/>
    </location>
</feature>
<feature type="compositionally biased region" description="Basic and acidic residues" evidence="1">
    <location>
        <begin position="235"/>
        <end position="247"/>
    </location>
</feature>
<feature type="domain" description="CRAL-TRIO" evidence="2">
    <location>
        <begin position="72"/>
        <end position="234"/>
    </location>
</feature>
<accession>A0AAP0PU41</accession>
<dbReference type="InterPro" id="IPR011074">
    <property type="entry name" value="CRAL/TRIO_N_dom"/>
</dbReference>
<dbReference type="InterPro" id="IPR001251">
    <property type="entry name" value="CRAL-TRIO_dom"/>
</dbReference>
<name>A0AAP0PU41_9MAGN</name>
<evidence type="ECO:0000313" key="3">
    <source>
        <dbReference type="EMBL" id="KAK9156518.1"/>
    </source>
</evidence>
<dbReference type="AlphaFoldDB" id="A0AAP0PU41"/>
<dbReference type="EMBL" id="JBBNAG010000002">
    <property type="protein sequence ID" value="KAK9156518.1"/>
    <property type="molecule type" value="Genomic_DNA"/>
</dbReference>
<comment type="caution">
    <text evidence="3">The sequence shown here is derived from an EMBL/GenBank/DDBJ whole genome shotgun (WGS) entry which is preliminary data.</text>
</comment>
<dbReference type="SUPFAM" id="SSF46938">
    <property type="entry name" value="CRAL/TRIO N-terminal domain"/>
    <property type="match status" value="1"/>
</dbReference>